<dbReference type="Gene3D" id="2.40.30.70">
    <property type="entry name" value="YaeB-like"/>
    <property type="match status" value="1"/>
</dbReference>
<evidence type="ECO:0000313" key="5">
    <source>
        <dbReference type="Proteomes" id="UP000005953"/>
    </source>
</evidence>
<comment type="similarity">
    <text evidence="2">Belongs to the tRNA methyltransferase O family.</text>
</comment>
<evidence type="ECO:0000259" key="3">
    <source>
        <dbReference type="PROSITE" id="PS51668"/>
    </source>
</evidence>
<evidence type="ECO:0000256" key="2">
    <source>
        <dbReference type="ARBA" id="ARBA00033753"/>
    </source>
</evidence>
<protein>
    <recommendedName>
        <fullName evidence="3">TsaA-like domain-containing protein</fullName>
    </recommendedName>
</protein>
<dbReference type="InterPro" id="IPR040372">
    <property type="entry name" value="YaeB-like"/>
</dbReference>
<dbReference type="SUPFAM" id="SSF118196">
    <property type="entry name" value="YaeB-like"/>
    <property type="match status" value="1"/>
</dbReference>
<dbReference type="PANTHER" id="PTHR12818">
    <property type="entry name" value="TRNA (ADENINE(37)-N6)-METHYLTRANSFERASE"/>
    <property type="match status" value="1"/>
</dbReference>
<dbReference type="PROSITE" id="PS51668">
    <property type="entry name" value="TSAA_2"/>
    <property type="match status" value="1"/>
</dbReference>
<keyword evidence="1" id="KW-0949">S-adenosyl-L-methionine</keyword>
<accession>A4BGY8</accession>
<dbReference type="STRING" id="314283.MED297_02980"/>
<comment type="caution">
    <text evidence="4">The sequence shown here is derived from an EMBL/GenBank/DDBJ whole genome shotgun (WGS) entry which is preliminary data.</text>
</comment>
<dbReference type="InterPro" id="IPR023370">
    <property type="entry name" value="TrmO-like_N"/>
</dbReference>
<dbReference type="Pfam" id="PF01980">
    <property type="entry name" value="TrmO_N"/>
    <property type="match status" value="1"/>
</dbReference>
<reference evidence="4 5" key="1">
    <citation type="submission" date="2006-02" db="EMBL/GenBank/DDBJ databases">
        <authorList>
            <person name="Pinhassi J."/>
            <person name="Pedros-Alio C."/>
            <person name="Ferriera S."/>
            <person name="Johnson J."/>
            <person name="Kravitz S."/>
            <person name="Halpern A."/>
            <person name="Remington K."/>
            <person name="Beeson K."/>
            <person name="Tran B."/>
            <person name="Rogers Y.-H."/>
            <person name="Friedman R."/>
            <person name="Venter J.C."/>
        </authorList>
    </citation>
    <scope>NUCLEOTIDE SEQUENCE [LARGE SCALE GENOMIC DNA]</scope>
    <source>
        <strain evidence="4 5">MED297</strain>
    </source>
</reference>
<sequence length="162" mass="18585">MAELTELTIAPVGVVRGGRKEDSKDFWGDNLSVIELDARLPEGMLAGIEQHSHLEVIFYFHLHDDEPTSMQSRHPRNNPEWPKVGIFSQRARMRPNRLGHTICRLLKRDGRQLHVQALDAIDGTPVIDLKPVWQENLPSQPVIQPDWSHELMAQYWASKKPT</sequence>
<organism evidence="4 5">
    <name type="scientific">Reinekea blandensis MED297</name>
    <dbReference type="NCBI Taxonomy" id="314283"/>
    <lineage>
        <taxon>Bacteria</taxon>
        <taxon>Pseudomonadati</taxon>
        <taxon>Pseudomonadota</taxon>
        <taxon>Gammaproteobacteria</taxon>
        <taxon>Oceanospirillales</taxon>
        <taxon>Saccharospirillaceae</taxon>
        <taxon>Reinekea</taxon>
    </lineage>
</organism>
<dbReference type="EMBL" id="AAOE01000018">
    <property type="protein sequence ID" value="EAR08634.1"/>
    <property type="molecule type" value="Genomic_DNA"/>
</dbReference>
<keyword evidence="5" id="KW-1185">Reference proteome</keyword>
<dbReference type="HOGENOM" id="CLU_013458_2_1_6"/>
<feature type="domain" description="TsaA-like" evidence="3">
    <location>
        <begin position="9"/>
        <end position="141"/>
    </location>
</feature>
<dbReference type="PANTHER" id="PTHR12818:SF0">
    <property type="entry name" value="TRNA (ADENINE(37)-N6)-METHYLTRANSFERASE"/>
    <property type="match status" value="1"/>
</dbReference>
<dbReference type="RefSeq" id="WP_008047235.1">
    <property type="nucleotide sequence ID" value="NZ_CH724153.1"/>
</dbReference>
<evidence type="ECO:0000313" key="4">
    <source>
        <dbReference type="EMBL" id="EAR08634.1"/>
    </source>
</evidence>
<name>A4BGY8_9GAMM</name>
<dbReference type="InterPro" id="IPR036414">
    <property type="entry name" value="YaeB_N_sf"/>
</dbReference>
<gene>
    <name evidence="4" type="ORF">MED297_02980</name>
</gene>
<dbReference type="AlphaFoldDB" id="A4BGY8"/>
<dbReference type="InterPro" id="IPR036413">
    <property type="entry name" value="YaeB-like_sf"/>
</dbReference>
<proteinExistence type="inferred from homology"/>
<dbReference type="CDD" id="cd09281">
    <property type="entry name" value="UPF0066"/>
    <property type="match status" value="1"/>
</dbReference>
<evidence type="ECO:0000256" key="1">
    <source>
        <dbReference type="ARBA" id="ARBA00022691"/>
    </source>
</evidence>
<dbReference type="Proteomes" id="UP000005953">
    <property type="component" value="Unassembled WGS sequence"/>
</dbReference>
<dbReference type="OrthoDB" id="9804309at2"/>